<feature type="chain" id="PRO_5003515564" description="DUF4252 domain-containing protein" evidence="1">
    <location>
        <begin position="22"/>
        <end position="170"/>
    </location>
</feature>
<dbReference type="EMBL" id="CP003156">
    <property type="protein sequence ID" value="AEV34428.1"/>
    <property type="molecule type" value="Genomic_DNA"/>
</dbReference>
<evidence type="ECO:0000256" key="1">
    <source>
        <dbReference type="SAM" id="SignalP"/>
    </source>
</evidence>
<dbReference type="AlphaFoldDB" id="G8R6G5"/>
<dbReference type="STRING" id="926562.Oweho_3479"/>
<organism evidence="2 3">
    <name type="scientific">Owenweeksia hongkongensis (strain DSM 17368 / CIP 108786 / JCM 12287 / NRRL B-23963 / UST20020801)</name>
    <dbReference type="NCBI Taxonomy" id="926562"/>
    <lineage>
        <taxon>Bacteria</taxon>
        <taxon>Pseudomonadati</taxon>
        <taxon>Bacteroidota</taxon>
        <taxon>Flavobacteriia</taxon>
        <taxon>Flavobacteriales</taxon>
        <taxon>Owenweeksiaceae</taxon>
        <taxon>Owenweeksia</taxon>
    </lineage>
</organism>
<evidence type="ECO:0008006" key="4">
    <source>
        <dbReference type="Google" id="ProtNLM"/>
    </source>
</evidence>
<protein>
    <recommendedName>
        <fullName evidence="4">DUF4252 domain-containing protein</fullName>
    </recommendedName>
</protein>
<dbReference type="RefSeq" id="WP_014203775.1">
    <property type="nucleotide sequence ID" value="NC_016599.1"/>
</dbReference>
<dbReference type="Proteomes" id="UP000005631">
    <property type="component" value="Chromosome"/>
</dbReference>
<reference evidence="2 3" key="1">
    <citation type="journal article" date="2012" name="Stand. Genomic Sci.">
        <title>Genome sequence of the orange-pigmented seawater bacterium Owenweeksia hongkongensis type strain (UST20020801(T)).</title>
        <authorList>
            <person name="Riedel T."/>
            <person name="Held B."/>
            <person name="Nolan M."/>
            <person name="Lucas S."/>
            <person name="Lapidus A."/>
            <person name="Tice H."/>
            <person name="Del Rio T.G."/>
            <person name="Cheng J.F."/>
            <person name="Han C."/>
            <person name="Tapia R."/>
            <person name="Goodwin L.A."/>
            <person name="Pitluck S."/>
            <person name="Liolios K."/>
            <person name="Mavromatis K."/>
            <person name="Pagani I."/>
            <person name="Ivanova N."/>
            <person name="Mikhailova N."/>
            <person name="Pati A."/>
            <person name="Chen A."/>
            <person name="Palaniappan K."/>
            <person name="Rohde M."/>
            <person name="Tindall B.J."/>
            <person name="Detter J.C."/>
            <person name="Goker M."/>
            <person name="Woyke T."/>
            <person name="Bristow J."/>
            <person name="Eisen J.A."/>
            <person name="Markowitz V."/>
            <person name="Hugenholtz P."/>
            <person name="Klenk H.P."/>
            <person name="Kyrpides N.C."/>
        </authorList>
    </citation>
    <scope>NUCLEOTIDE SEQUENCE</scope>
    <source>
        <strain evidence="3">DSM 17368 / JCM 12287 / NRRL B-23963</strain>
    </source>
</reference>
<accession>G8R6G5</accession>
<gene>
    <name evidence="2" type="ordered locus">Oweho_3479</name>
</gene>
<evidence type="ECO:0000313" key="3">
    <source>
        <dbReference type="Proteomes" id="UP000005631"/>
    </source>
</evidence>
<evidence type="ECO:0000313" key="2">
    <source>
        <dbReference type="EMBL" id="AEV34428.1"/>
    </source>
</evidence>
<keyword evidence="1" id="KW-0732">Signal</keyword>
<name>G8R6G5_OWEHD</name>
<keyword evidence="3" id="KW-1185">Reference proteome</keyword>
<dbReference type="HOGENOM" id="CLU_1569153_0_0_10"/>
<sequence>MKAAKNIFSLAICLVTFSLGAQSDNSYGKMQNRFEKKSLEPADSAAFIEAGMQKAQTLFEYNTVYLQNSTNVSNQKYVEKKVPELFFVAEGDSVDIDLVMQKAQTIVQKQTGKPVELKFEPKEGVLGQVSTINTLPTFKADLIIVKVNKAFGKMSKQVWQVFLANPTFEE</sequence>
<dbReference type="KEGG" id="oho:Oweho_3479"/>
<proteinExistence type="predicted"/>
<feature type="signal peptide" evidence="1">
    <location>
        <begin position="1"/>
        <end position="21"/>
    </location>
</feature>